<protein>
    <submittedName>
        <fullName evidence="4">Uncharacterized protein</fullName>
    </submittedName>
</protein>
<evidence type="ECO:0000256" key="1">
    <source>
        <dbReference type="ARBA" id="ARBA00022988"/>
    </source>
</evidence>
<evidence type="ECO:0000313" key="4">
    <source>
        <dbReference type="EMBL" id="QBZ63409.1"/>
    </source>
</evidence>
<dbReference type="PANTHER" id="PTHR33620">
    <property type="entry name" value="UREASE ACCESSORY PROTEIN F"/>
    <property type="match status" value="1"/>
</dbReference>
<dbReference type="InterPro" id="IPR038277">
    <property type="entry name" value="UreF_sf"/>
</dbReference>
<dbReference type="Proteomes" id="UP000294847">
    <property type="component" value="Chromosome 6"/>
</dbReference>
<name>A0A4P7NMS4_PYROR</name>
<dbReference type="AlphaFoldDB" id="A0A4P7NMS4"/>
<proteinExistence type="inferred from homology"/>
<evidence type="ECO:0000256" key="3">
    <source>
        <dbReference type="ARBA" id="ARBA00046339"/>
    </source>
</evidence>
<evidence type="ECO:0000256" key="2">
    <source>
        <dbReference type="ARBA" id="ARBA00023186"/>
    </source>
</evidence>
<comment type="similarity">
    <text evidence="3">Belongs to the UreF family.</text>
</comment>
<accession>A0A4P7NMS4</accession>
<sequence length="321" mass="34544">MHLEQEPGIPVPNSGTVQSDYGIPIKEPDSIEAEIHRLEAELEDARRRLDAKRPCAVRKQVPLPPDSLSAPFLPPSTHHLLLLTDSALPLGAFAFSSGLESFLAHSPKRSGSSPFTTFLPLSISAFASTTLPFTLAAHRDPSRLLYLDDCLDASLVCTVARRASVSQGRALIGLWERCFAPSLPPDRDIAEYVAAVKSPGRQHKPVDCITNAPPSHLPPAAAHLAPLFGAVCAAAGLSAHQAAFVLVLGHVKALASAAVRAGVFGPYQAQKLLAGDEVRRLVDLAVQREWATEVEDACQTVPVMDLWVGRHELLYSRIFNS</sequence>
<dbReference type="VEuPathDB" id="FungiDB:M_BR32_EuGene_00086751"/>
<gene>
    <name evidence="4" type="ORF">PoMZ_05090</name>
</gene>
<organism evidence="4 5">
    <name type="scientific">Pyricularia oryzae</name>
    <name type="common">Rice blast fungus</name>
    <name type="synonym">Magnaporthe oryzae</name>
    <dbReference type="NCBI Taxonomy" id="318829"/>
    <lineage>
        <taxon>Eukaryota</taxon>
        <taxon>Fungi</taxon>
        <taxon>Dikarya</taxon>
        <taxon>Ascomycota</taxon>
        <taxon>Pezizomycotina</taxon>
        <taxon>Sordariomycetes</taxon>
        <taxon>Sordariomycetidae</taxon>
        <taxon>Magnaporthales</taxon>
        <taxon>Pyriculariaceae</taxon>
        <taxon>Pyricularia</taxon>
    </lineage>
</organism>
<reference evidence="4 5" key="1">
    <citation type="journal article" date="2019" name="Mol. Biol. Evol.">
        <title>Blast fungal genomes show frequent chromosomal changes, gene gains and losses, and effector gene turnover.</title>
        <authorList>
            <person name="Gomez Luciano L.B."/>
            <person name="Jason Tsai I."/>
            <person name="Chuma I."/>
            <person name="Tosa Y."/>
            <person name="Chen Y.H."/>
            <person name="Li J.Y."/>
            <person name="Li M.Y."/>
            <person name="Jade Lu M.Y."/>
            <person name="Nakayashiki H."/>
            <person name="Li W.H."/>
        </authorList>
    </citation>
    <scope>NUCLEOTIDE SEQUENCE [LARGE SCALE GENOMIC DNA]</scope>
    <source>
        <strain evidence="4">MZ5-1-6</strain>
    </source>
</reference>
<keyword evidence="1" id="KW-0996">Nickel insertion</keyword>
<dbReference type="InterPro" id="IPR002639">
    <property type="entry name" value="UreF"/>
</dbReference>
<dbReference type="PANTHER" id="PTHR33620:SF1">
    <property type="entry name" value="UREASE ACCESSORY PROTEIN F"/>
    <property type="match status" value="1"/>
</dbReference>
<dbReference type="Pfam" id="PF01730">
    <property type="entry name" value="UreF"/>
    <property type="match status" value="1"/>
</dbReference>
<keyword evidence="2" id="KW-0143">Chaperone</keyword>
<dbReference type="EMBL" id="CP034209">
    <property type="protein sequence ID" value="QBZ63409.1"/>
    <property type="molecule type" value="Genomic_DNA"/>
</dbReference>
<dbReference type="GO" id="GO:0016151">
    <property type="term" value="F:nickel cation binding"/>
    <property type="evidence" value="ECO:0007669"/>
    <property type="project" value="InterPro"/>
</dbReference>
<evidence type="ECO:0000313" key="5">
    <source>
        <dbReference type="Proteomes" id="UP000294847"/>
    </source>
</evidence>
<dbReference type="Gene3D" id="1.10.4190.10">
    <property type="entry name" value="Urease accessory protein UreF"/>
    <property type="match status" value="1"/>
</dbReference>